<dbReference type="PANTHER" id="PTHR47926">
    <property type="entry name" value="PENTATRICOPEPTIDE REPEAT-CONTAINING PROTEIN"/>
    <property type="match status" value="1"/>
</dbReference>
<keyword evidence="2" id="KW-0809">Transit peptide</keyword>
<feature type="region of interest" description="Disordered" evidence="4">
    <location>
        <begin position="224"/>
        <end position="275"/>
    </location>
</feature>
<accession>A0AAV5FFD1</accession>
<dbReference type="InterPro" id="IPR011990">
    <property type="entry name" value="TPR-like_helical_dom_sf"/>
</dbReference>
<reference evidence="5" key="1">
    <citation type="journal article" date="2018" name="DNA Res.">
        <title>Multiple hybrid de novo genome assembly of finger millet, an orphan allotetraploid crop.</title>
        <authorList>
            <person name="Hatakeyama M."/>
            <person name="Aluri S."/>
            <person name="Balachadran M.T."/>
            <person name="Sivarajan S.R."/>
            <person name="Patrignani A."/>
            <person name="Gruter S."/>
            <person name="Poveda L."/>
            <person name="Shimizu-Inatsugi R."/>
            <person name="Baeten J."/>
            <person name="Francoijs K.J."/>
            <person name="Nataraja K.N."/>
            <person name="Reddy Y.A.N."/>
            <person name="Phadnis S."/>
            <person name="Ravikumar R.L."/>
            <person name="Schlapbach R."/>
            <person name="Sreeman S.M."/>
            <person name="Shimizu K.K."/>
        </authorList>
    </citation>
    <scope>NUCLEOTIDE SEQUENCE</scope>
</reference>
<protein>
    <recommendedName>
        <fullName evidence="7">Pentatricopeptide repeat-containing protein</fullName>
    </recommendedName>
</protein>
<dbReference type="Gene3D" id="1.25.40.10">
    <property type="entry name" value="Tetratricopeptide repeat domain"/>
    <property type="match status" value="1"/>
</dbReference>
<feature type="repeat" description="PPR" evidence="3">
    <location>
        <begin position="29"/>
        <end position="63"/>
    </location>
</feature>
<evidence type="ECO:0000313" key="5">
    <source>
        <dbReference type="EMBL" id="GJN33665.1"/>
    </source>
</evidence>
<proteinExistence type="predicted"/>
<evidence type="ECO:0000256" key="4">
    <source>
        <dbReference type="SAM" id="MobiDB-lite"/>
    </source>
</evidence>
<gene>
    <name evidence="5" type="primary">gb22286</name>
    <name evidence="5" type="ORF">PR202_gb22286</name>
</gene>
<dbReference type="Pfam" id="PF20431">
    <property type="entry name" value="E_motif"/>
    <property type="match status" value="1"/>
</dbReference>
<feature type="compositionally biased region" description="Basic and acidic residues" evidence="4">
    <location>
        <begin position="286"/>
        <end position="295"/>
    </location>
</feature>
<feature type="compositionally biased region" description="Basic and acidic residues" evidence="4">
    <location>
        <begin position="224"/>
        <end position="235"/>
    </location>
</feature>
<evidence type="ECO:0008006" key="7">
    <source>
        <dbReference type="Google" id="ProtNLM"/>
    </source>
</evidence>
<evidence type="ECO:0000256" key="1">
    <source>
        <dbReference type="ARBA" id="ARBA00022737"/>
    </source>
</evidence>
<organism evidence="5 6">
    <name type="scientific">Eleusine coracana subsp. coracana</name>
    <dbReference type="NCBI Taxonomy" id="191504"/>
    <lineage>
        <taxon>Eukaryota</taxon>
        <taxon>Viridiplantae</taxon>
        <taxon>Streptophyta</taxon>
        <taxon>Embryophyta</taxon>
        <taxon>Tracheophyta</taxon>
        <taxon>Spermatophyta</taxon>
        <taxon>Magnoliopsida</taxon>
        <taxon>Liliopsida</taxon>
        <taxon>Poales</taxon>
        <taxon>Poaceae</taxon>
        <taxon>PACMAD clade</taxon>
        <taxon>Chloridoideae</taxon>
        <taxon>Cynodonteae</taxon>
        <taxon>Eleusininae</taxon>
        <taxon>Eleusine</taxon>
    </lineage>
</organism>
<name>A0AAV5FFD1_ELECO</name>
<evidence type="ECO:0000256" key="3">
    <source>
        <dbReference type="PROSITE-ProRule" id="PRU00708"/>
    </source>
</evidence>
<dbReference type="PANTHER" id="PTHR47926:SF502">
    <property type="entry name" value="SELENIUM BINDING PROTEIN"/>
    <property type="match status" value="1"/>
</dbReference>
<dbReference type="GO" id="GO:0009451">
    <property type="term" value="P:RNA modification"/>
    <property type="evidence" value="ECO:0007669"/>
    <property type="project" value="InterPro"/>
</dbReference>
<dbReference type="FunFam" id="1.25.40.10:FF:000288">
    <property type="entry name" value="Pentatricopeptide repeat-containing protein At4g02750"/>
    <property type="match status" value="1"/>
</dbReference>
<sequence length="337" mass="37068">MLTAFAQYGLGKEAVAHFEEMRRSGIHLNDVSFISILTACSHGGLVKEGKHYFDMMRDYNVEPLIDHYVCFIDLLGRADLLNEALIFAFKMPMEPTAAVWKALLGACRMHKNANIGQFAANHVFELDPDDTGPPVLLYNIYASTGQWDDAARVRKMMKQTGVKKEPACSWVEIENSVHMAVISYGRGYALRIYIATQLQDVVAQQKGCQLLRAATAKAMDRLPERRAAKRGREEEAAAAAGDVDFPFEEAARDDDGGVGEASRRPPGVFQLPHPESSQNFAAFQRGESEGTKKSDAQQTDAARMGWDGMGMGLASLNHAHLTPPARTARPRKLAADA</sequence>
<evidence type="ECO:0000313" key="6">
    <source>
        <dbReference type="Proteomes" id="UP001054889"/>
    </source>
</evidence>
<dbReference type="InterPro" id="IPR002885">
    <property type="entry name" value="PPR_rpt"/>
</dbReference>
<dbReference type="Proteomes" id="UP001054889">
    <property type="component" value="Unassembled WGS sequence"/>
</dbReference>
<dbReference type="InterPro" id="IPR046960">
    <property type="entry name" value="PPR_At4g14850-like_plant"/>
</dbReference>
<dbReference type="AlphaFoldDB" id="A0AAV5FFD1"/>
<keyword evidence="1" id="KW-0677">Repeat</keyword>
<keyword evidence="6" id="KW-1185">Reference proteome</keyword>
<dbReference type="Pfam" id="PF13812">
    <property type="entry name" value="PPR_3"/>
    <property type="match status" value="1"/>
</dbReference>
<dbReference type="GO" id="GO:0003723">
    <property type="term" value="F:RNA binding"/>
    <property type="evidence" value="ECO:0007669"/>
    <property type="project" value="InterPro"/>
</dbReference>
<dbReference type="PROSITE" id="PS51375">
    <property type="entry name" value="PPR"/>
    <property type="match status" value="1"/>
</dbReference>
<comment type="caution">
    <text evidence="5">The sequence shown here is derived from an EMBL/GenBank/DDBJ whole genome shotgun (WGS) entry which is preliminary data.</text>
</comment>
<reference evidence="5" key="2">
    <citation type="submission" date="2021-12" db="EMBL/GenBank/DDBJ databases">
        <title>Resequencing data analysis of finger millet.</title>
        <authorList>
            <person name="Hatakeyama M."/>
            <person name="Aluri S."/>
            <person name="Balachadran M.T."/>
            <person name="Sivarajan S.R."/>
            <person name="Poveda L."/>
            <person name="Shimizu-Inatsugi R."/>
            <person name="Schlapbach R."/>
            <person name="Sreeman S.M."/>
            <person name="Shimizu K.K."/>
        </authorList>
    </citation>
    <scope>NUCLEOTIDE SEQUENCE</scope>
</reference>
<evidence type="ECO:0000256" key="2">
    <source>
        <dbReference type="ARBA" id="ARBA00022946"/>
    </source>
</evidence>
<dbReference type="InterPro" id="IPR046848">
    <property type="entry name" value="E_motif"/>
</dbReference>
<feature type="region of interest" description="Disordered" evidence="4">
    <location>
        <begin position="284"/>
        <end position="303"/>
    </location>
</feature>
<dbReference type="EMBL" id="BQKI01000085">
    <property type="protein sequence ID" value="GJN33665.1"/>
    <property type="molecule type" value="Genomic_DNA"/>
</dbReference>